<comment type="subcellular location">
    <subcellularLocation>
        <location evidence="2">Membrane</location>
    </subcellularLocation>
</comment>
<dbReference type="InterPro" id="IPR050428">
    <property type="entry name" value="TCS_sensor_his_kinase"/>
</dbReference>
<dbReference type="InterPro" id="IPR003661">
    <property type="entry name" value="HisK_dim/P_dom"/>
</dbReference>
<dbReference type="Pfam" id="PF00672">
    <property type="entry name" value="HAMP"/>
    <property type="match status" value="1"/>
</dbReference>
<feature type="domain" description="Histidine kinase" evidence="12">
    <location>
        <begin position="241"/>
        <end position="454"/>
    </location>
</feature>
<proteinExistence type="predicted"/>
<dbReference type="PROSITE" id="PS50109">
    <property type="entry name" value="HIS_KIN"/>
    <property type="match status" value="1"/>
</dbReference>
<dbReference type="InterPro" id="IPR004358">
    <property type="entry name" value="Sig_transdc_His_kin-like_C"/>
</dbReference>
<evidence type="ECO:0000256" key="7">
    <source>
        <dbReference type="ARBA" id="ARBA00022777"/>
    </source>
</evidence>
<dbReference type="SMART" id="SM00387">
    <property type="entry name" value="HATPase_c"/>
    <property type="match status" value="1"/>
</dbReference>
<evidence type="ECO:0000256" key="2">
    <source>
        <dbReference type="ARBA" id="ARBA00004370"/>
    </source>
</evidence>
<dbReference type="InterPro" id="IPR003594">
    <property type="entry name" value="HATPase_dom"/>
</dbReference>
<evidence type="ECO:0000256" key="10">
    <source>
        <dbReference type="ARBA" id="ARBA00023136"/>
    </source>
</evidence>
<comment type="catalytic activity">
    <reaction evidence="1">
        <text>ATP + protein L-histidine = ADP + protein N-phospho-L-histidine.</text>
        <dbReference type="EC" id="2.7.13.3"/>
    </reaction>
</comment>
<evidence type="ECO:0000256" key="3">
    <source>
        <dbReference type="ARBA" id="ARBA00012438"/>
    </source>
</evidence>
<dbReference type="InterPro" id="IPR005467">
    <property type="entry name" value="His_kinase_dom"/>
</dbReference>
<evidence type="ECO:0000256" key="11">
    <source>
        <dbReference type="SAM" id="Phobius"/>
    </source>
</evidence>
<evidence type="ECO:0000256" key="1">
    <source>
        <dbReference type="ARBA" id="ARBA00000085"/>
    </source>
</evidence>
<dbReference type="Pfam" id="PF02518">
    <property type="entry name" value="HATPase_c"/>
    <property type="match status" value="1"/>
</dbReference>
<dbReference type="InterPro" id="IPR036890">
    <property type="entry name" value="HATPase_C_sf"/>
</dbReference>
<keyword evidence="9" id="KW-0902">Two-component regulatory system</keyword>
<evidence type="ECO:0000313" key="15">
    <source>
        <dbReference type="Proteomes" id="UP001157910"/>
    </source>
</evidence>
<evidence type="ECO:0000256" key="6">
    <source>
        <dbReference type="ARBA" id="ARBA00022692"/>
    </source>
</evidence>
<dbReference type="Gene3D" id="6.10.340.10">
    <property type="match status" value="1"/>
</dbReference>
<organism evidence="14 15">
    <name type="scientific">Novosphingobium panipatense</name>
    <dbReference type="NCBI Taxonomy" id="428991"/>
    <lineage>
        <taxon>Bacteria</taxon>
        <taxon>Pseudomonadati</taxon>
        <taxon>Pseudomonadota</taxon>
        <taxon>Alphaproteobacteria</taxon>
        <taxon>Sphingomonadales</taxon>
        <taxon>Sphingomonadaceae</taxon>
        <taxon>Novosphingobium</taxon>
    </lineage>
</organism>
<feature type="domain" description="HAMP" evidence="13">
    <location>
        <begin position="180"/>
        <end position="233"/>
    </location>
</feature>
<dbReference type="Proteomes" id="UP001157910">
    <property type="component" value="Unassembled WGS sequence"/>
</dbReference>
<dbReference type="InterPro" id="IPR036097">
    <property type="entry name" value="HisK_dim/P_sf"/>
</dbReference>
<accession>A0ABY1QIA8</accession>
<dbReference type="EMBL" id="FXUI01000005">
    <property type="protein sequence ID" value="SMP69934.1"/>
    <property type="molecule type" value="Genomic_DNA"/>
</dbReference>
<dbReference type="PANTHER" id="PTHR45436:SF8">
    <property type="entry name" value="HISTIDINE KINASE"/>
    <property type="match status" value="1"/>
</dbReference>
<evidence type="ECO:0000256" key="8">
    <source>
        <dbReference type="ARBA" id="ARBA00022989"/>
    </source>
</evidence>
<evidence type="ECO:0000313" key="14">
    <source>
        <dbReference type="EMBL" id="SMP69934.1"/>
    </source>
</evidence>
<evidence type="ECO:0000256" key="9">
    <source>
        <dbReference type="ARBA" id="ARBA00023012"/>
    </source>
</evidence>
<dbReference type="RefSeq" id="WP_283406174.1">
    <property type="nucleotide sequence ID" value="NZ_FXUI01000005.1"/>
</dbReference>
<keyword evidence="15" id="KW-1185">Reference proteome</keyword>
<keyword evidence="8 11" id="KW-1133">Transmembrane helix</keyword>
<keyword evidence="6 11" id="KW-0812">Transmembrane</keyword>
<reference evidence="14 15" key="1">
    <citation type="submission" date="2017-05" db="EMBL/GenBank/DDBJ databases">
        <authorList>
            <person name="Varghese N."/>
            <person name="Submissions S."/>
        </authorList>
    </citation>
    <scope>NUCLEOTIDE SEQUENCE [LARGE SCALE GENOMIC DNA]</scope>
    <source>
        <strain evidence="14 15">SM16</strain>
    </source>
</reference>
<gene>
    <name evidence="14" type="ORF">SAMN06296065_105203</name>
</gene>
<dbReference type="EC" id="2.7.13.3" evidence="3"/>
<feature type="transmembrane region" description="Helical" evidence="11">
    <location>
        <begin position="12"/>
        <end position="34"/>
    </location>
</feature>
<dbReference type="SUPFAM" id="SSF158472">
    <property type="entry name" value="HAMP domain-like"/>
    <property type="match status" value="1"/>
</dbReference>
<keyword evidence="4" id="KW-0597">Phosphoprotein</keyword>
<dbReference type="Pfam" id="PF00512">
    <property type="entry name" value="HisKA"/>
    <property type="match status" value="1"/>
</dbReference>
<dbReference type="SMART" id="SM00388">
    <property type="entry name" value="HisKA"/>
    <property type="match status" value="1"/>
</dbReference>
<dbReference type="Gene3D" id="3.30.565.10">
    <property type="entry name" value="Histidine kinase-like ATPase, C-terminal domain"/>
    <property type="match status" value="1"/>
</dbReference>
<keyword evidence="5" id="KW-0808">Transferase</keyword>
<sequence>MRRLLRSFSFRLALIYAGLFCLSVALLVGTGYWLRVTVPMDEVRGRLEREAEQLQTAYGRGDLPPLAAALERRAARLDGPMAFHALLTPEGRTVAANLPSWPLQPRRDLLFIEADAFADGVEIDHTALVRDIRLPNGARLLVGRDVEELINEGEILRTAAVWILGVTLLLGLGGGWLMSRAIGRRIEALTVTVRQVMEGDLTGRVHVRGTADDFDRLGETLNMMLHRIQTLFQAVQRVSDNAAHELRTPLARLIGRLEALEHLAPDASPARLAAGDAIVEANRLQQILSALMRISRLENGRHPLHLQRTDVVQLLEDLFEFYQPEAERIGTNLIVSARRPLVADLDLDLVFQALSNLLDNALKHAGAGCRVEISAMREAGGLVLSVRDDGPGIADEDAARVTEQFYRAAKASAVPGEGLGLSMVAAIAHAHGATLELVAAQPGLRVSLIIPEHHATGAEQRGTI</sequence>
<dbReference type="SUPFAM" id="SSF47384">
    <property type="entry name" value="Homodimeric domain of signal transducing histidine kinase"/>
    <property type="match status" value="1"/>
</dbReference>
<dbReference type="InterPro" id="IPR003660">
    <property type="entry name" value="HAMP_dom"/>
</dbReference>
<name>A0ABY1QIA8_9SPHN</name>
<evidence type="ECO:0000259" key="13">
    <source>
        <dbReference type="PROSITE" id="PS50885"/>
    </source>
</evidence>
<evidence type="ECO:0000259" key="12">
    <source>
        <dbReference type="PROSITE" id="PS50109"/>
    </source>
</evidence>
<dbReference type="PROSITE" id="PS50885">
    <property type="entry name" value="HAMP"/>
    <property type="match status" value="1"/>
</dbReference>
<dbReference type="PRINTS" id="PR00344">
    <property type="entry name" value="BCTRLSENSOR"/>
</dbReference>
<keyword evidence="7 14" id="KW-0418">Kinase</keyword>
<dbReference type="CDD" id="cd00075">
    <property type="entry name" value="HATPase"/>
    <property type="match status" value="1"/>
</dbReference>
<comment type="caution">
    <text evidence="14">The sequence shown here is derived from an EMBL/GenBank/DDBJ whole genome shotgun (WGS) entry which is preliminary data.</text>
</comment>
<dbReference type="SMART" id="SM00304">
    <property type="entry name" value="HAMP"/>
    <property type="match status" value="1"/>
</dbReference>
<dbReference type="GO" id="GO:0016301">
    <property type="term" value="F:kinase activity"/>
    <property type="evidence" value="ECO:0007669"/>
    <property type="project" value="UniProtKB-KW"/>
</dbReference>
<dbReference type="PANTHER" id="PTHR45436">
    <property type="entry name" value="SENSOR HISTIDINE KINASE YKOH"/>
    <property type="match status" value="1"/>
</dbReference>
<evidence type="ECO:0000256" key="5">
    <source>
        <dbReference type="ARBA" id="ARBA00022679"/>
    </source>
</evidence>
<dbReference type="CDD" id="cd00082">
    <property type="entry name" value="HisKA"/>
    <property type="match status" value="1"/>
</dbReference>
<dbReference type="SUPFAM" id="SSF55874">
    <property type="entry name" value="ATPase domain of HSP90 chaperone/DNA topoisomerase II/histidine kinase"/>
    <property type="match status" value="1"/>
</dbReference>
<keyword evidence="10 11" id="KW-0472">Membrane</keyword>
<protein>
    <recommendedName>
        <fullName evidence="3">histidine kinase</fullName>
        <ecNumber evidence="3">2.7.13.3</ecNumber>
    </recommendedName>
</protein>
<evidence type="ECO:0000256" key="4">
    <source>
        <dbReference type="ARBA" id="ARBA00022553"/>
    </source>
</evidence>
<dbReference type="Gene3D" id="1.10.287.130">
    <property type="match status" value="1"/>
</dbReference>